<dbReference type="EMBL" id="CP065321">
    <property type="protein sequence ID" value="QQR30533.1"/>
    <property type="molecule type" value="Genomic_DNA"/>
</dbReference>
<gene>
    <name evidence="1" type="ORF">ADH66_11710</name>
    <name evidence="2" type="ORF">I5Q82_02030</name>
</gene>
<dbReference type="InterPro" id="IPR036388">
    <property type="entry name" value="WH-like_DNA-bd_sf"/>
</dbReference>
<dbReference type="InterPro" id="IPR036390">
    <property type="entry name" value="WH_DNA-bd_sf"/>
</dbReference>
<evidence type="ECO:0000313" key="3">
    <source>
        <dbReference type="Proteomes" id="UP000196710"/>
    </source>
</evidence>
<dbReference type="PROSITE" id="PS51197">
    <property type="entry name" value="HTH_RRF2_2"/>
    <property type="match status" value="1"/>
</dbReference>
<dbReference type="KEGG" id="amur:ADH66_11710"/>
<evidence type="ECO:0000313" key="4">
    <source>
        <dbReference type="Proteomes" id="UP000596035"/>
    </source>
</evidence>
<dbReference type="Proteomes" id="UP000596035">
    <property type="component" value="Chromosome"/>
</dbReference>
<dbReference type="GO" id="GO:0005829">
    <property type="term" value="C:cytosol"/>
    <property type="evidence" value="ECO:0007669"/>
    <property type="project" value="TreeGrafter"/>
</dbReference>
<keyword evidence="3" id="KW-1185">Reference proteome</keyword>
<evidence type="ECO:0000313" key="2">
    <source>
        <dbReference type="EMBL" id="QQR30533.1"/>
    </source>
</evidence>
<dbReference type="AlphaFoldDB" id="A0A1Z2XSC0"/>
<dbReference type="RefSeq" id="WP_066540568.1">
    <property type="nucleotide sequence ID" value="NZ_CP021422.1"/>
</dbReference>
<reference evidence="1" key="1">
    <citation type="journal article" date="2017" name="Genome Announc.">
        <title>High-Quality Whole-Genome Sequences of the Oligo-Mouse-Microbiota Bacterial Community.</title>
        <authorList>
            <person name="Garzetti D."/>
            <person name="Brugiroux S."/>
            <person name="Bunk B."/>
            <person name="Pukall R."/>
            <person name="McCoy K.D."/>
            <person name="Macpherson A.J."/>
            <person name="Stecher B."/>
        </authorList>
    </citation>
    <scope>NUCLEOTIDE SEQUENCE</scope>
    <source>
        <strain evidence="1">KB18</strain>
    </source>
</reference>
<name>A0A1Z2XSC0_9FIRM</name>
<dbReference type="SUPFAM" id="SSF46785">
    <property type="entry name" value="Winged helix' DNA-binding domain"/>
    <property type="match status" value="1"/>
</dbReference>
<dbReference type="PANTHER" id="PTHR33221:SF15">
    <property type="entry name" value="HTH-TYPE TRANSCRIPTIONAL REGULATOR YWGB-RELATED"/>
    <property type="match status" value="1"/>
</dbReference>
<dbReference type="Gene3D" id="1.10.10.10">
    <property type="entry name" value="Winged helix-like DNA-binding domain superfamily/Winged helix DNA-binding domain"/>
    <property type="match status" value="1"/>
</dbReference>
<reference evidence="3" key="2">
    <citation type="submission" date="2017-05" db="EMBL/GenBank/DDBJ databases">
        <title>Improved OligoMM genomes.</title>
        <authorList>
            <person name="Garzetti D."/>
        </authorList>
    </citation>
    <scope>NUCLEOTIDE SEQUENCE [LARGE SCALE GENOMIC DNA]</scope>
    <source>
        <strain evidence="3">KB18</strain>
    </source>
</reference>
<dbReference type="GO" id="GO:0003700">
    <property type="term" value="F:DNA-binding transcription factor activity"/>
    <property type="evidence" value="ECO:0007669"/>
    <property type="project" value="TreeGrafter"/>
</dbReference>
<accession>A0A1Z2XSC0</accession>
<sequence length="142" mass="15335">MHISTKCSIAIHCLIFINEYGETQKVTSNLLSLSTGSNPVTIRNIISGLKKEGILSVKLGTGGATLSCPLEDITLYRICNALEPDFLNKLIGIHAAPSPLCPIGKNIHSVLDASYDGIRDALQVSLQSVSMKEIVDNYHKLT</sequence>
<dbReference type="PANTHER" id="PTHR33221">
    <property type="entry name" value="WINGED HELIX-TURN-HELIX TRANSCRIPTIONAL REGULATOR, RRF2 FAMILY"/>
    <property type="match status" value="1"/>
</dbReference>
<dbReference type="Proteomes" id="UP000196710">
    <property type="component" value="Chromosome"/>
</dbReference>
<evidence type="ECO:0000313" key="1">
    <source>
        <dbReference type="EMBL" id="ASB41261.1"/>
    </source>
</evidence>
<organism evidence="2 4">
    <name type="scientific">Acutalibacter muris</name>
    <dbReference type="NCBI Taxonomy" id="1796620"/>
    <lineage>
        <taxon>Bacteria</taxon>
        <taxon>Bacillati</taxon>
        <taxon>Bacillota</taxon>
        <taxon>Clostridia</taxon>
        <taxon>Eubacteriales</taxon>
        <taxon>Acutalibacteraceae</taxon>
        <taxon>Acutalibacter</taxon>
    </lineage>
</organism>
<protein>
    <submittedName>
        <fullName evidence="1 2">Transcriptional regulator</fullName>
    </submittedName>
</protein>
<dbReference type="InterPro" id="IPR000944">
    <property type="entry name" value="Tscrpt_reg_Rrf2"/>
</dbReference>
<dbReference type="EMBL" id="CP021422">
    <property type="protein sequence ID" value="ASB41261.1"/>
    <property type="molecule type" value="Genomic_DNA"/>
</dbReference>
<dbReference type="Pfam" id="PF02082">
    <property type="entry name" value="Rrf2"/>
    <property type="match status" value="1"/>
</dbReference>
<proteinExistence type="predicted"/>
<reference evidence="2 4" key="3">
    <citation type="submission" date="2020-11" db="EMBL/GenBank/DDBJ databases">
        <title>Closed and high quality bacterial genomes of the OMM12 community.</title>
        <authorList>
            <person name="Marbouty M."/>
            <person name="Lamy-Besnier Q."/>
            <person name="Debarbieux L."/>
            <person name="Koszul R."/>
        </authorList>
    </citation>
    <scope>NUCLEOTIDE SEQUENCE [LARGE SCALE GENOMIC DNA]</scope>
    <source>
        <strain evidence="2 4">KB18</strain>
    </source>
</reference>